<evidence type="ECO:0000259" key="2">
    <source>
        <dbReference type="Pfam" id="PF01425"/>
    </source>
</evidence>
<name>A0A9X8T2N9_STREQ</name>
<gene>
    <name evidence="3" type="primary">nylA</name>
    <name evidence="3" type="ORF">NCTC11564_00808</name>
    <name evidence="4" type="ORF">OPT59_05980</name>
</gene>
<dbReference type="PROSITE" id="PS00571">
    <property type="entry name" value="AMIDASES"/>
    <property type="match status" value="1"/>
</dbReference>
<dbReference type="InterPro" id="IPR020556">
    <property type="entry name" value="Amidase_CS"/>
</dbReference>
<evidence type="ECO:0000313" key="4">
    <source>
        <dbReference type="EMBL" id="WHM78207.1"/>
    </source>
</evidence>
<dbReference type="Proteomes" id="UP000254559">
    <property type="component" value="Unassembled WGS sequence"/>
</dbReference>
<reference evidence="4" key="2">
    <citation type="submission" date="2023-04" db="EMBL/GenBank/DDBJ databases">
        <title>Complete genomes of S. dygalactiae subsp equisimilis isolates causing bacteremia in cancer patients.</title>
        <authorList>
            <person name="Anand S."/>
            <person name="Arias J."/>
            <person name="Delafuente J."/>
            <person name="Elgamal H."/>
            <person name="Prevost T."/>
            <person name="Liu X."/>
            <person name="Kalia A."/>
        </authorList>
    </citation>
    <scope>NUCLEOTIDE SEQUENCE</scope>
    <source>
        <strain evidence="4">UT_120444</strain>
    </source>
</reference>
<dbReference type="GO" id="GO:0019874">
    <property type="term" value="F:6-aminohexanoate-cyclic-dimer hydrolase activity"/>
    <property type="evidence" value="ECO:0007669"/>
    <property type="project" value="UniProtKB-EC"/>
</dbReference>
<sequence>MTYHDATAMAMAVQTGEITPLELVSQAIHKAKELNPTLNAITSERFEAALEEAKQRDFSGKPFAGVPIFLKDLGQELKGDLSTSGSKLFKNHHATKTDLFVKRLEDLGFIILGRSNTPEFGFKNISDSQLHGPVSLPHDKTRNAGGSSGGAAALVSSGISALAPASDGGGSIRIPASFNGLIGLKPSRGRIPVGPGSYRGWQGASVHFALTKSVRDTRRLLYHLQMEQMESPFPLAKLAKETIEEPLKRPLKIAFYQRLIDGRPVSADTSEALRQAVAWLTEQGHQLVELEEFPVNMTEVIRHYYIMNSVETAAMFAGIETTFGRPMTKDDMETMTWAIYQSGKDIPAWRYSQVLQKWDAYSATMATFHETYDLLLTFTTNTPAPKHGELVPDSQLMARLAQAETFSSEEQFNFVETMFEKSLAINPYTALPNLTGQPAISLPTYETKEGLPMGIQMVAAKGREDLLLGIAEQFEVAGILKTPQ</sequence>
<dbReference type="EC" id="3.5.1.4" evidence="3"/>
<dbReference type="EC" id="3.5.2.12" evidence="3"/>
<proteinExistence type="inferred from homology"/>
<protein>
    <submittedName>
        <fullName evidence="3">Amidase</fullName>
        <ecNumber evidence="3">3.5.1.4</ecNumber>
        <ecNumber evidence="3">3.5.2.12</ecNumber>
    </submittedName>
</protein>
<dbReference type="PANTHER" id="PTHR11895:SF7">
    <property type="entry name" value="GLUTAMYL-TRNA(GLN) AMIDOTRANSFERASE SUBUNIT A, MITOCHONDRIAL"/>
    <property type="match status" value="1"/>
</dbReference>
<accession>A0A9X8T2N9</accession>
<dbReference type="InterPro" id="IPR023631">
    <property type="entry name" value="Amidase_dom"/>
</dbReference>
<dbReference type="InterPro" id="IPR036928">
    <property type="entry name" value="AS_sf"/>
</dbReference>
<dbReference type="NCBIfam" id="NF005099">
    <property type="entry name" value="PRK06529.1"/>
    <property type="match status" value="1"/>
</dbReference>
<dbReference type="InterPro" id="IPR000120">
    <property type="entry name" value="Amidase"/>
</dbReference>
<dbReference type="EMBL" id="CP125360">
    <property type="protein sequence ID" value="WHM78207.1"/>
    <property type="molecule type" value="Genomic_DNA"/>
</dbReference>
<comment type="similarity">
    <text evidence="1">Belongs to the amidase family.</text>
</comment>
<dbReference type="AlphaFoldDB" id="A0A9X8T2N9"/>
<feature type="domain" description="Amidase" evidence="2">
    <location>
        <begin position="22"/>
        <end position="468"/>
    </location>
</feature>
<reference evidence="3 5" key="1">
    <citation type="submission" date="2018-06" db="EMBL/GenBank/DDBJ databases">
        <authorList>
            <consortium name="Pathogen Informatics"/>
            <person name="Doyle S."/>
        </authorList>
    </citation>
    <scope>NUCLEOTIDE SEQUENCE [LARGE SCALE GENOMIC DNA]</scope>
    <source>
        <strain evidence="3 5">NCTC11564</strain>
    </source>
</reference>
<dbReference type="RefSeq" id="WP_003060129.1">
    <property type="nucleotide sequence ID" value="NZ_AP023393.1"/>
</dbReference>
<organism evidence="3 5">
    <name type="scientific">Streptococcus dysgalactiae subsp. equisimilis</name>
    <name type="common">Streptococcus equisimilis</name>
    <dbReference type="NCBI Taxonomy" id="119602"/>
    <lineage>
        <taxon>Bacteria</taxon>
        <taxon>Bacillati</taxon>
        <taxon>Bacillota</taxon>
        <taxon>Bacilli</taxon>
        <taxon>Lactobacillales</taxon>
        <taxon>Streptococcaceae</taxon>
        <taxon>Streptococcus</taxon>
    </lineage>
</organism>
<evidence type="ECO:0000313" key="5">
    <source>
        <dbReference type="Proteomes" id="UP000254559"/>
    </source>
</evidence>
<dbReference type="Pfam" id="PF01425">
    <property type="entry name" value="Amidase"/>
    <property type="match status" value="1"/>
</dbReference>
<dbReference type="Gene3D" id="3.90.1300.10">
    <property type="entry name" value="Amidase signature (AS) domain"/>
    <property type="match status" value="1"/>
</dbReference>
<keyword evidence="3" id="KW-0378">Hydrolase</keyword>
<dbReference type="EMBL" id="UHFO01000001">
    <property type="protein sequence ID" value="SUN63056.1"/>
    <property type="molecule type" value="Genomic_DNA"/>
</dbReference>
<dbReference type="SUPFAM" id="SSF75304">
    <property type="entry name" value="Amidase signature (AS) enzymes"/>
    <property type="match status" value="1"/>
</dbReference>
<dbReference type="GO" id="GO:0004040">
    <property type="term" value="F:amidase activity"/>
    <property type="evidence" value="ECO:0007669"/>
    <property type="project" value="UniProtKB-EC"/>
</dbReference>
<dbReference type="Proteomes" id="UP001237475">
    <property type="component" value="Chromosome"/>
</dbReference>
<evidence type="ECO:0000256" key="1">
    <source>
        <dbReference type="ARBA" id="ARBA00009199"/>
    </source>
</evidence>
<dbReference type="PANTHER" id="PTHR11895">
    <property type="entry name" value="TRANSAMIDASE"/>
    <property type="match status" value="1"/>
</dbReference>
<evidence type="ECO:0000313" key="3">
    <source>
        <dbReference type="EMBL" id="SUN63056.1"/>
    </source>
</evidence>